<dbReference type="PANTHER" id="PTHR22684">
    <property type="entry name" value="NULP1-RELATED"/>
    <property type="match status" value="1"/>
</dbReference>
<feature type="region of interest" description="Disordered" evidence="1">
    <location>
        <begin position="762"/>
        <end position="802"/>
    </location>
</feature>
<dbReference type="GO" id="GO:1990112">
    <property type="term" value="C:RQC complex"/>
    <property type="evidence" value="ECO:0007669"/>
    <property type="project" value="TreeGrafter"/>
</dbReference>
<feature type="compositionally biased region" description="Acidic residues" evidence="1">
    <location>
        <begin position="50"/>
        <end position="62"/>
    </location>
</feature>
<evidence type="ECO:0000313" key="3">
    <source>
        <dbReference type="Proteomes" id="UP001316803"/>
    </source>
</evidence>
<dbReference type="Pfam" id="PF04910">
    <property type="entry name" value="Tcf25"/>
    <property type="match status" value="1"/>
</dbReference>
<feature type="region of interest" description="Disordered" evidence="1">
    <location>
        <begin position="1"/>
        <end position="113"/>
    </location>
</feature>
<evidence type="ECO:0000256" key="1">
    <source>
        <dbReference type="SAM" id="MobiDB-lite"/>
    </source>
</evidence>
<evidence type="ECO:0008006" key="4">
    <source>
        <dbReference type="Google" id="ProtNLM"/>
    </source>
</evidence>
<keyword evidence="3" id="KW-1185">Reference proteome</keyword>
<dbReference type="GO" id="GO:0072344">
    <property type="term" value="P:rescue of stalled ribosome"/>
    <property type="evidence" value="ECO:0007669"/>
    <property type="project" value="TreeGrafter"/>
</dbReference>
<protein>
    <recommendedName>
        <fullName evidence="4">DUF654-domain-containing protein</fullName>
    </recommendedName>
</protein>
<feature type="region of interest" description="Disordered" evidence="1">
    <location>
        <begin position="171"/>
        <end position="194"/>
    </location>
</feature>
<dbReference type="PANTHER" id="PTHR22684:SF0">
    <property type="entry name" value="RIBOSOME QUALITY CONTROL COMPLEX SUBUNIT TCF25"/>
    <property type="match status" value="1"/>
</dbReference>
<feature type="compositionally biased region" description="Low complexity" evidence="1">
    <location>
        <begin position="768"/>
        <end position="793"/>
    </location>
</feature>
<evidence type="ECO:0000313" key="2">
    <source>
        <dbReference type="EMBL" id="KAK5956243.1"/>
    </source>
</evidence>
<name>A0AAN8EPX4_9EURO</name>
<feature type="compositionally biased region" description="Basic and acidic residues" evidence="1">
    <location>
        <begin position="174"/>
        <end position="187"/>
    </location>
</feature>
<dbReference type="InterPro" id="IPR006994">
    <property type="entry name" value="TCF25/Rqc1"/>
</dbReference>
<organism evidence="2 3">
    <name type="scientific">Knufia fluminis</name>
    <dbReference type="NCBI Taxonomy" id="191047"/>
    <lineage>
        <taxon>Eukaryota</taxon>
        <taxon>Fungi</taxon>
        <taxon>Dikarya</taxon>
        <taxon>Ascomycota</taxon>
        <taxon>Pezizomycotina</taxon>
        <taxon>Eurotiomycetes</taxon>
        <taxon>Chaetothyriomycetidae</taxon>
        <taxon>Chaetothyriales</taxon>
        <taxon>Trichomeriaceae</taxon>
        <taxon>Knufia</taxon>
    </lineage>
</organism>
<accession>A0AAN8EPX4</accession>
<comment type="caution">
    <text evidence="2">The sequence shown here is derived from an EMBL/GenBank/DDBJ whole genome shotgun (WGS) entry which is preliminary data.</text>
</comment>
<feature type="region of interest" description="Disordered" evidence="1">
    <location>
        <begin position="122"/>
        <end position="141"/>
    </location>
</feature>
<dbReference type="Proteomes" id="UP001316803">
    <property type="component" value="Unassembled WGS sequence"/>
</dbReference>
<gene>
    <name evidence="2" type="ORF">OHC33_002818</name>
</gene>
<dbReference type="AlphaFoldDB" id="A0AAN8EPX4"/>
<feature type="compositionally biased region" description="Low complexity" evidence="1">
    <location>
        <begin position="71"/>
        <end position="83"/>
    </location>
</feature>
<feature type="region of interest" description="Disordered" evidence="1">
    <location>
        <begin position="558"/>
        <end position="586"/>
    </location>
</feature>
<proteinExistence type="predicted"/>
<feature type="compositionally biased region" description="Basic residues" evidence="1">
    <location>
        <begin position="84"/>
        <end position="96"/>
    </location>
</feature>
<feature type="compositionally biased region" description="Basic and acidic residues" evidence="1">
    <location>
        <begin position="122"/>
        <end position="131"/>
    </location>
</feature>
<dbReference type="EMBL" id="JAKLMC020000005">
    <property type="protein sequence ID" value="KAK5956243.1"/>
    <property type="molecule type" value="Genomic_DNA"/>
</dbReference>
<dbReference type="GO" id="GO:1990116">
    <property type="term" value="P:ribosome-associated ubiquitin-dependent protein catabolic process"/>
    <property type="evidence" value="ECO:0007669"/>
    <property type="project" value="TreeGrafter"/>
</dbReference>
<feature type="compositionally biased region" description="Basic and acidic residues" evidence="1">
    <location>
        <begin position="8"/>
        <end position="28"/>
    </location>
</feature>
<reference evidence="2 3" key="1">
    <citation type="submission" date="2022-12" db="EMBL/GenBank/DDBJ databases">
        <title>Genomic features and morphological characterization of a novel Knufia sp. strain isolated from spacecraft assembly facility.</title>
        <authorList>
            <person name="Teixeira M."/>
            <person name="Chander A.M."/>
            <person name="Stajich J.E."/>
            <person name="Venkateswaran K."/>
        </authorList>
    </citation>
    <scope>NUCLEOTIDE SEQUENCE [LARGE SCALE GENOMIC DNA]</scope>
    <source>
        <strain evidence="2 3">FJI-L2-BK-P2</strain>
    </source>
</reference>
<sequence length="863" mass="96082">MGTRALRKLREQEWEKQLAATRDEGDKQESEEEDEPVIISKPKNAFDMLNEAEDEEDDEPKDDDTSAQIIPSQTSAPQSSTPKTSKKKKKPKKKQKQTAETPQQQESKDVSEDEIDKALKELSLKKQQRSDDTDEITPQNIWERDATKHLAIEPKNLDPVNEMRGLFGNIALEDDSRRNQPARRREQNQQGGVDLQTALTGRYNRASQGKELGTLAKRRNCFMQGKEEWPLATSGGLSMEALSVTGFEKKYNVMHNQLYKNAQWDFRMAVESMQAEAIISLLQKYPYHISTLLQVSEIAKHQGDSSLSGDLLERALFTFGRSVNSSFPTAFREGTARLSFDKPANRELYLTIWRYIRNLEQRGTWKTAFEWAKLLLQFNTTSDPFGVTLMIDQLALRGRQHEQFLALTDSGAYGNTWSHIPNITISRTLALLRANKPREARQQLALAIHRYPYILSALASAIEVQPVPKSIWGKLPSTDAEKLYTELYVTRAKDLWNTPETIGLISEVANTMQYYKTHVDSSPDAPTLQISLEEARHVMALEIPALIALIPRQFTNMPTSSSDVLPPPTSEASDLTRRAPAGAPGGPGFVQVGNDLVQRALRWFFNPATNTNNVNNDDNQRATPEEMQALREELGPEAANLPDEALEQLIQTHMAAEFGELDDAEIQRAFTVGGAMAGGWDYYEDAANAASDDDSDDLPELEDIVDPNSTAGAAIAGEVVDDEPTSSRGLHAATVEEAEDEDQPTQMPPGTYTAMGPLLRHRDEDDTPAFAPPATRAAPATAPVPAPATAAPAPEEDIESSPQRIQRWLITTGLQELKGNTSTNMSLYVKRLKMLHRNQQTWILNVVKQQGSGDLASRVQSAL</sequence>